<dbReference type="AlphaFoldDB" id="A0A0F9WFZ1"/>
<name>A0A0F9WFZ1_9ZZZZ</name>
<dbReference type="EMBL" id="LAZR01000282">
    <property type="protein sequence ID" value="KKN77258.1"/>
    <property type="molecule type" value="Genomic_DNA"/>
</dbReference>
<comment type="caution">
    <text evidence="1">The sequence shown here is derived from an EMBL/GenBank/DDBJ whole genome shotgun (WGS) entry which is preliminary data.</text>
</comment>
<sequence>MDMETFNFVDMDGVIANVSEGLQTSLGLPIVPPTDYNWCADLVDWSLLNAGFWEGLPVYEDTLIEMQSLENTIILTHCFSVDAIIGKRKWLDRYWPGIEMINLADKWLIAGPGRCLWDDYPVQIEQWNEAGGMGILIERAWNRGTAKVEK</sequence>
<protein>
    <submittedName>
        <fullName evidence="1">Uncharacterized protein</fullName>
    </submittedName>
</protein>
<proteinExistence type="predicted"/>
<dbReference type="InterPro" id="IPR036412">
    <property type="entry name" value="HAD-like_sf"/>
</dbReference>
<dbReference type="SUPFAM" id="SSF56784">
    <property type="entry name" value="HAD-like"/>
    <property type="match status" value="1"/>
</dbReference>
<organism evidence="1">
    <name type="scientific">marine sediment metagenome</name>
    <dbReference type="NCBI Taxonomy" id="412755"/>
    <lineage>
        <taxon>unclassified sequences</taxon>
        <taxon>metagenomes</taxon>
        <taxon>ecological metagenomes</taxon>
    </lineage>
</organism>
<dbReference type="InterPro" id="IPR023214">
    <property type="entry name" value="HAD_sf"/>
</dbReference>
<evidence type="ECO:0000313" key="1">
    <source>
        <dbReference type="EMBL" id="KKN77258.1"/>
    </source>
</evidence>
<dbReference type="Gene3D" id="3.40.50.1000">
    <property type="entry name" value="HAD superfamily/HAD-like"/>
    <property type="match status" value="1"/>
</dbReference>
<gene>
    <name evidence="1" type="ORF">LCGC14_0362360</name>
</gene>
<reference evidence="1" key="1">
    <citation type="journal article" date="2015" name="Nature">
        <title>Complex archaea that bridge the gap between prokaryotes and eukaryotes.</title>
        <authorList>
            <person name="Spang A."/>
            <person name="Saw J.H."/>
            <person name="Jorgensen S.L."/>
            <person name="Zaremba-Niedzwiedzka K."/>
            <person name="Martijn J."/>
            <person name="Lind A.E."/>
            <person name="van Eijk R."/>
            <person name="Schleper C."/>
            <person name="Guy L."/>
            <person name="Ettema T.J."/>
        </authorList>
    </citation>
    <scope>NUCLEOTIDE SEQUENCE</scope>
</reference>
<accession>A0A0F9WFZ1</accession>